<sequence length="275" mass="30750">MCEASPSIFSVDGNVNYQSETEDERFQRTLDQHRSQIAKYRSNWEYKPPSDSDDASSSSVSTSTTFDDDNQTTGFEMLRNLAEKGYPDAMAYYGMCLNEGRANTDPNSTNAVVWFRRCADMYEHPQAMYELGVAFYTGEGVVEDEVEAVKWFMMAAEKNHPAACYMLGDCLLDGEGVEVDRGAALDWLVTATDLGHRGARSRVMAVLEKKDGEDYGRFTDGSRQTLVEHTLLSSNKDGRIVKRIATLRKEIGGGVRNPTELARRQTIVGNSRKES</sequence>
<dbReference type="SMART" id="SM00671">
    <property type="entry name" value="SEL1"/>
    <property type="match status" value="3"/>
</dbReference>
<accession>B5YN87</accession>
<dbReference type="PANTHER" id="PTHR11102:SF147">
    <property type="entry name" value="SEL1L ADAPTOR SUBUNIT OF ERAD E3 UBIQUITIN LIGASE"/>
    <property type="match status" value="1"/>
</dbReference>
<evidence type="ECO:0000313" key="3">
    <source>
        <dbReference type="EMBL" id="ACI64942.1"/>
    </source>
</evidence>
<feature type="region of interest" description="Disordered" evidence="2">
    <location>
        <begin position="40"/>
        <end position="71"/>
    </location>
</feature>
<dbReference type="Pfam" id="PF08238">
    <property type="entry name" value="Sel1"/>
    <property type="match status" value="3"/>
</dbReference>
<dbReference type="EMBL" id="CP001160">
    <property type="protein sequence ID" value="ACI64942.1"/>
    <property type="molecule type" value="Genomic_DNA"/>
</dbReference>
<dbReference type="HOGENOM" id="CLU_1013684_0_0_1"/>
<reference evidence="3 4" key="2">
    <citation type="journal article" date="2008" name="Nature">
        <title>The Phaeodactylum genome reveals the evolutionary history of diatom genomes.</title>
        <authorList>
            <person name="Bowler C."/>
            <person name="Allen A.E."/>
            <person name="Badger J.H."/>
            <person name="Grimwood J."/>
            <person name="Jabbari K."/>
            <person name="Kuo A."/>
            <person name="Maheswari U."/>
            <person name="Martens C."/>
            <person name="Maumus F."/>
            <person name="Otillar R.P."/>
            <person name="Rayko E."/>
            <person name="Salamov A."/>
            <person name="Vandepoele K."/>
            <person name="Beszteri B."/>
            <person name="Gruber A."/>
            <person name="Heijde M."/>
            <person name="Katinka M."/>
            <person name="Mock T."/>
            <person name="Valentin K."/>
            <person name="Verret F."/>
            <person name="Berges J.A."/>
            <person name="Brownlee C."/>
            <person name="Cadoret J.P."/>
            <person name="Chiovitti A."/>
            <person name="Choi C.J."/>
            <person name="Coesel S."/>
            <person name="De Martino A."/>
            <person name="Detter J.C."/>
            <person name="Durkin C."/>
            <person name="Falciatore A."/>
            <person name="Fournet J."/>
            <person name="Haruta M."/>
            <person name="Huysman M.J."/>
            <person name="Jenkins B.D."/>
            <person name="Jiroutova K."/>
            <person name="Jorgensen R.E."/>
            <person name="Joubert Y."/>
            <person name="Kaplan A."/>
            <person name="Kroger N."/>
            <person name="Kroth P.G."/>
            <person name="La Roche J."/>
            <person name="Lindquist E."/>
            <person name="Lommer M."/>
            <person name="Martin-Jezequel V."/>
            <person name="Lopez P.J."/>
            <person name="Lucas S."/>
            <person name="Mangogna M."/>
            <person name="McGinnis K."/>
            <person name="Medlin L.K."/>
            <person name="Montsant A."/>
            <person name="Oudot-Le Secq M.P."/>
            <person name="Napoli C."/>
            <person name="Obornik M."/>
            <person name="Parker M.S."/>
            <person name="Petit J.L."/>
            <person name="Porcel B.M."/>
            <person name="Poulsen N."/>
            <person name="Robison M."/>
            <person name="Rychlewski L."/>
            <person name="Rynearson T.A."/>
            <person name="Schmutz J."/>
            <person name="Shapiro H."/>
            <person name="Siaut M."/>
            <person name="Stanley M."/>
            <person name="Sussman M.R."/>
            <person name="Taylor A.R."/>
            <person name="Vardi A."/>
            <person name="von Dassow P."/>
            <person name="Vyverman W."/>
            <person name="Willis A."/>
            <person name="Wyrwicz L.S."/>
            <person name="Rokhsar D.S."/>
            <person name="Weissenbach J."/>
            <person name="Armbrust E.V."/>
            <person name="Green B.R."/>
            <person name="Van de Peer Y."/>
            <person name="Grigoriev I.V."/>
        </authorList>
    </citation>
    <scope>NUCLEOTIDE SEQUENCE [LARGE SCALE GENOMIC DNA]</scope>
    <source>
        <strain evidence="3 4">CCMP1335</strain>
    </source>
</reference>
<dbReference type="OMA" id="YHKHISA"/>
<dbReference type="InterPro" id="IPR011990">
    <property type="entry name" value="TPR-like_helical_dom_sf"/>
</dbReference>
<dbReference type="GO" id="GO:0005789">
    <property type="term" value="C:endoplasmic reticulum membrane"/>
    <property type="evidence" value="ECO:0000318"/>
    <property type="project" value="GO_Central"/>
</dbReference>
<dbReference type="eggNOG" id="ENOG502RRAU">
    <property type="taxonomic scope" value="Eukaryota"/>
</dbReference>
<dbReference type="InParanoid" id="B5YN87"/>
<dbReference type="PANTHER" id="PTHR11102">
    <property type="entry name" value="SEL-1-LIKE PROTEIN"/>
    <property type="match status" value="1"/>
</dbReference>
<dbReference type="InterPro" id="IPR006597">
    <property type="entry name" value="Sel1-like"/>
</dbReference>
<dbReference type="Proteomes" id="UP000001449">
    <property type="component" value="Chromosome 7"/>
</dbReference>
<dbReference type="Gene3D" id="1.25.40.10">
    <property type="entry name" value="Tetratricopeptide repeat domain"/>
    <property type="match status" value="1"/>
</dbReference>
<keyword evidence="4" id="KW-1185">Reference proteome</keyword>
<dbReference type="InterPro" id="IPR050767">
    <property type="entry name" value="Sel1_AlgK"/>
</dbReference>
<dbReference type="RefSeq" id="XP_002296225.1">
    <property type="nucleotide sequence ID" value="XM_002296189.1"/>
</dbReference>
<reference evidence="3 4" key="1">
    <citation type="journal article" date="2004" name="Science">
        <title>The genome of the diatom Thalassiosira pseudonana: ecology, evolution, and metabolism.</title>
        <authorList>
            <person name="Armbrust E.V."/>
            <person name="Berges J.A."/>
            <person name="Bowler C."/>
            <person name="Green B.R."/>
            <person name="Martinez D."/>
            <person name="Putnam N.H."/>
            <person name="Zhou S."/>
            <person name="Allen A.E."/>
            <person name="Apt K.E."/>
            <person name="Bechner M."/>
            <person name="Brzezinski M.A."/>
            <person name="Chaal B.K."/>
            <person name="Chiovitti A."/>
            <person name="Davis A.K."/>
            <person name="Demarest M.S."/>
            <person name="Detter J.C."/>
            <person name="Glavina T."/>
            <person name="Goodstein D."/>
            <person name="Hadi M.Z."/>
            <person name="Hellsten U."/>
            <person name="Hildebrand M."/>
            <person name="Jenkins B.D."/>
            <person name="Jurka J."/>
            <person name="Kapitonov V.V."/>
            <person name="Kroger N."/>
            <person name="Lau W.W."/>
            <person name="Lane T.W."/>
            <person name="Larimer F.W."/>
            <person name="Lippmeier J.C."/>
            <person name="Lucas S."/>
            <person name="Medina M."/>
            <person name="Montsant A."/>
            <person name="Obornik M."/>
            <person name="Parker M.S."/>
            <person name="Palenik B."/>
            <person name="Pazour G.J."/>
            <person name="Richardson P.M."/>
            <person name="Rynearson T.A."/>
            <person name="Saito M.A."/>
            <person name="Schwartz D.C."/>
            <person name="Thamatrakoln K."/>
            <person name="Valentin K."/>
            <person name="Vardi A."/>
            <person name="Wilkerson F.P."/>
            <person name="Rokhsar D.S."/>
        </authorList>
    </citation>
    <scope>NUCLEOTIDE SEQUENCE [LARGE SCALE GENOMIC DNA]</scope>
    <source>
        <strain evidence="3 4">CCMP1335</strain>
    </source>
</reference>
<name>B5YN87_THAPS</name>
<comment type="similarity">
    <text evidence="1">Belongs to the sel-1 family.</text>
</comment>
<dbReference type="KEGG" id="tps:THAPS_7059"/>
<feature type="compositionally biased region" description="Low complexity" evidence="2">
    <location>
        <begin position="55"/>
        <end position="65"/>
    </location>
</feature>
<organism evidence="3 4">
    <name type="scientific">Thalassiosira pseudonana</name>
    <name type="common">Marine diatom</name>
    <name type="synonym">Cyclotella nana</name>
    <dbReference type="NCBI Taxonomy" id="35128"/>
    <lineage>
        <taxon>Eukaryota</taxon>
        <taxon>Sar</taxon>
        <taxon>Stramenopiles</taxon>
        <taxon>Ochrophyta</taxon>
        <taxon>Bacillariophyta</taxon>
        <taxon>Coscinodiscophyceae</taxon>
        <taxon>Thalassiosirophycidae</taxon>
        <taxon>Thalassiosirales</taxon>
        <taxon>Thalassiosiraceae</taxon>
        <taxon>Thalassiosira</taxon>
    </lineage>
</organism>
<evidence type="ECO:0000256" key="1">
    <source>
        <dbReference type="ARBA" id="ARBA00038101"/>
    </source>
</evidence>
<dbReference type="GO" id="GO:0036503">
    <property type="term" value="P:ERAD pathway"/>
    <property type="evidence" value="ECO:0000318"/>
    <property type="project" value="GO_Central"/>
</dbReference>
<dbReference type="STRING" id="35128.B5YN87"/>
<evidence type="ECO:0000256" key="2">
    <source>
        <dbReference type="SAM" id="MobiDB-lite"/>
    </source>
</evidence>
<dbReference type="PaxDb" id="35128-Thaps7059"/>
<protein>
    <submittedName>
        <fullName evidence="3">Uncharacterized protein</fullName>
    </submittedName>
</protein>
<gene>
    <name evidence="3" type="ORF">THAPS_7059</name>
</gene>
<evidence type="ECO:0000313" key="4">
    <source>
        <dbReference type="Proteomes" id="UP000001449"/>
    </source>
</evidence>
<dbReference type="GeneID" id="7447083"/>
<proteinExistence type="inferred from homology"/>
<dbReference type="SUPFAM" id="SSF81901">
    <property type="entry name" value="HCP-like"/>
    <property type="match status" value="1"/>
</dbReference>
<dbReference type="AlphaFoldDB" id="B5YN87"/>